<keyword evidence="4" id="KW-1185">Reference proteome</keyword>
<protein>
    <submittedName>
        <fullName evidence="3">Predicted ATPase</fullName>
    </submittedName>
</protein>
<proteinExistence type="predicted"/>
<reference evidence="3 4" key="1">
    <citation type="submission" date="2015-08" db="EMBL/GenBank/DDBJ databases">
        <authorList>
            <person name="Varghese N."/>
        </authorList>
    </citation>
    <scope>NUCLEOTIDE SEQUENCE [LARGE SCALE GENOMIC DNA]</scope>
    <source>
        <strain evidence="3 4">DSM 18167</strain>
    </source>
</reference>
<dbReference type="SUPFAM" id="SSF52540">
    <property type="entry name" value="P-loop containing nucleoside triphosphate hydrolases"/>
    <property type="match status" value="1"/>
</dbReference>
<sequence length="414" mass="46097">MCGAVRGAKSSPVTIEPRLSRQTAASVRARYDALVSEGVIERDPAQERLVARLDELAQRLGERRLARKASPLGWLFGKRNEKAVPLKGLYIWGSVGRGKTMLMDLFFEVAPPERKRRAHFHAFMADVHERIFTHRQKVKDGRERDGDPIPHVADALAAEAWLLCFDEFTVTDIADAMILGRLFTALFARGVTVVATSNVEPNRLYENGLNRALFLPFIDLLTSRVEVIRLDSRTDFRLEKLAGSPVYHVPADAAAEAALDEAFFRLTGRHEGRPAAVHVKGRTVPVPEASDGVARFSFAELCERPLGASDYLALAERYHCIILAGIPVMDLAQRNAAKRFITLIDTLYEKHVKLIASAEAEPHALYRADQGREVFEFDRTVSRLIEMRSEDYLALPHGQGDSRASGDTTGLVET</sequence>
<dbReference type="InterPro" id="IPR027417">
    <property type="entry name" value="P-loop_NTPase"/>
</dbReference>
<keyword evidence="2" id="KW-0067">ATP-binding</keyword>
<gene>
    <name evidence="3" type="ORF">Ga0061061_106215</name>
</gene>
<comment type="caution">
    <text evidence="3">The sequence shown here is derived from an EMBL/GenBank/DDBJ whole genome shotgun (WGS) entry which is preliminary data.</text>
</comment>
<evidence type="ECO:0000313" key="4">
    <source>
        <dbReference type="Proteomes" id="UP000182178"/>
    </source>
</evidence>
<dbReference type="NCBIfam" id="NF040713">
    <property type="entry name" value="ZapE"/>
    <property type="match status" value="1"/>
</dbReference>
<organism evidence="3 4">
    <name type="scientific">Chelatococcus sambhunathii</name>
    <dbReference type="NCBI Taxonomy" id="363953"/>
    <lineage>
        <taxon>Bacteria</taxon>
        <taxon>Pseudomonadati</taxon>
        <taxon>Pseudomonadota</taxon>
        <taxon>Alphaproteobacteria</taxon>
        <taxon>Hyphomicrobiales</taxon>
        <taxon>Chelatococcaceae</taxon>
        <taxon>Chelatococcus</taxon>
    </lineage>
</organism>
<dbReference type="Proteomes" id="UP000182178">
    <property type="component" value="Unassembled WGS sequence"/>
</dbReference>
<keyword evidence="1" id="KW-0547">Nucleotide-binding</keyword>
<dbReference type="InterPro" id="IPR005654">
    <property type="entry name" value="ATPase_AFG1-like"/>
</dbReference>
<dbReference type="EMBL" id="CYHC01000006">
    <property type="protein sequence ID" value="CUA89117.1"/>
    <property type="molecule type" value="Genomic_DNA"/>
</dbReference>
<dbReference type="Gene3D" id="3.40.50.300">
    <property type="entry name" value="P-loop containing nucleotide triphosphate hydrolases"/>
    <property type="match status" value="1"/>
</dbReference>
<dbReference type="PANTHER" id="PTHR12169:SF6">
    <property type="entry name" value="AFG1-LIKE ATPASE"/>
    <property type="match status" value="1"/>
</dbReference>
<evidence type="ECO:0000313" key="3">
    <source>
        <dbReference type="EMBL" id="CUA89117.1"/>
    </source>
</evidence>
<dbReference type="PANTHER" id="PTHR12169">
    <property type="entry name" value="ATPASE N2B"/>
    <property type="match status" value="1"/>
</dbReference>
<dbReference type="Pfam" id="PF03969">
    <property type="entry name" value="AFG1_ATPase"/>
    <property type="match status" value="1"/>
</dbReference>
<evidence type="ECO:0000256" key="2">
    <source>
        <dbReference type="ARBA" id="ARBA00022840"/>
    </source>
</evidence>
<name>A0ABM9U6G4_9HYPH</name>
<evidence type="ECO:0000256" key="1">
    <source>
        <dbReference type="ARBA" id="ARBA00022741"/>
    </source>
</evidence>
<accession>A0ABM9U6G4</accession>